<evidence type="ECO:0000313" key="1">
    <source>
        <dbReference type="EMBL" id="EAK5836187.1"/>
    </source>
</evidence>
<accession>A0A5T0Z4F6</accession>
<dbReference type="NCBIfam" id="TIGR02192">
    <property type="entry name" value="HtrL_YibB"/>
    <property type="match status" value="1"/>
</dbReference>
<comment type="caution">
    <text evidence="1">The sequence shown here is derived from an EMBL/GenBank/DDBJ whole genome shotgun (WGS) entry which is preliminary data.</text>
</comment>
<organism evidence="1">
    <name type="scientific">Campylobacter jejuni</name>
    <dbReference type="NCBI Taxonomy" id="197"/>
    <lineage>
        <taxon>Bacteria</taxon>
        <taxon>Pseudomonadati</taxon>
        <taxon>Campylobacterota</taxon>
        <taxon>Epsilonproteobacteria</taxon>
        <taxon>Campylobacterales</taxon>
        <taxon>Campylobacteraceae</taxon>
        <taxon>Campylobacter</taxon>
    </lineage>
</organism>
<sequence>MQKEITIVTAFYNVGRTTRSNEQYLSYFDFWAGLKNKVIIYTTDDMKEAILEIRKKHNLEDKTIIITKDLKEFDKENFEKIQETFNNYDQSLNRKHPKNIECNNAMYCYLMYLKPFFVVDAIEKKLSSENIIWLDFGFNHRDEFFTNKAEFNFLLEKPKNINDKKINFFSIKNEEKNTIPAIYYNMEIFITGGIFYGNINSWKIFKQDFEKCLNCFLSFNIVDDDQIMLLWCTRNNPDNYKIIRTYEWFGSLLSFIPDDIKSHLTFKRKNSKYYKTIKEEIKKDIYNKQYFKFLFHSLKYGYYKFINKKNIDL</sequence>
<dbReference type="InterPro" id="IPR011735">
    <property type="entry name" value="WlaTC/HtrL_glycosyltransf"/>
</dbReference>
<dbReference type="Pfam" id="PF09612">
    <property type="entry name" value="HtrL_YibB"/>
    <property type="match status" value="1"/>
</dbReference>
<dbReference type="RefSeq" id="WP_057993504.1">
    <property type="nucleotide sequence ID" value="NZ_AP028370.1"/>
</dbReference>
<dbReference type="EMBL" id="AACHLB010000001">
    <property type="protein sequence ID" value="EAK5836187.1"/>
    <property type="molecule type" value="Genomic_DNA"/>
</dbReference>
<proteinExistence type="predicted"/>
<reference evidence="1" key="1">
    <citation type="submission" date="2018-05" db="EMBL/GenBank/DDBJ databases">
        <authorList>
            <consortium name="GenomeTrakr network: Whole genome sequencing for foodborne pathogen traceback"/>
        </authorList>
    </citation>
    <scope>NUCLEOTIDE SEQUENCE</scope>
    <source>
        <strain evidence="1">AK1117400155-2</strain>
    </source>
</reference>
<name>A0A5T0Z4F6_CAMJU</name>
<protein>
    <submittedName>
        <fullName evidence="1">Protein YibB</fullName>
    </submittedName>
</protein>
<gene>
    <name evidence="1" type="primary">yibB</name>
    <name evidence="1" type="ORF">APU83_00815</name>
</gene>
<dbReference type="AlphaFoldDB" id="A0A5T0Z4F6"/>